<evidence type="ECO:0000256" key="3">
    <source>
        <dbReference type="ARBA" id="ARBA00023163"/>
    </source>
</evidence>
<dbReference type="InterPro" id="IPR050109">
    <property type="entry name" value="HTH-type_TetR-like_transc_reg"/>
</dbReference>
<evidence type="ECO:0000256" key="2">
    <source>
        <dbReference type="ARBA" id="ARBA00023125"/>
    </source>
</evidence>
<dbReference type="Gene3D" id="1.10.357.10">
    <property type="entry name" value="Tetracycline Repressor, domain 2"/>
    <property type="match status" value="1"/>
</dbReference>
<keyword evidence="1" id="KW-0805">Transcription regulation</keyword>
<dbReference type="PANTHER" id="PTHR30055">
    <property type="entry name" value="HTH-TYPE TRANSCRIPTIONAL REGULATOR RUTR"/>
    <property type="match status" value="1"/>
</dbReference>
<protein>
    <submittedName>
        <fullName evidence="6">TetR/AcrR family transcriptional regulator</fullName>
    </submittedName>
</protein>
<dbReference type="EMBL" id="JADKMY010000001">
    <property type="protein sequence ID" value="MBF4553121.1"/>
    <property type="molecule type" value="Genomic_DNA"/>
</dbReference>
<dbReference type="Proteomes" id="UP000635902">
    <property type="component" value="Unassembled WGS sequence"/>
</dbReference>
<dbReference type="Pfam" id="PF00440">
    <property type="entry name" value="TetR_N"/>
    <property type="match status" value="1"/>
</dbReference>
<keyword evidence="7" id="KW-1185">Reference proteome</keyword>
<dbReference type="InterPro" id="IPR001647">
    <property type="entry name" value="HTH_TetR"/>
</dbReference>
<accession>A0ABR9ZJ72</accession>
<feature type="domain" description="HTH tetR-type" evidence="5">
    <location>
        <begin position="15"/>
        <end position="75"/>
    </location>
</feature>
<evidence type="ECO:0000313" key="6">
    <source>
        <dbReference type="EMBL" id="MBF4553121.1"/>
    </source>
</evidence>
<keyword evidence="2 4" id="KW-0238">DNA-binding</keyword>
<name>A0ABR9ZJ72_9CORY</name>
<dbReference type="PANTHER" id="PTHR30055:SF238">
    <property type="entry name" value="MYCOFACTOCIN BIOSYNTHESIS TRANSCRIPTIONAL REGULATOR MFTR-RELATED"/>
    <property type="match status" value="1"/>
</dbReference>
<gene>
    <name evidence="6" type="ORF">IRY30_03355</name>
</gene>
<evidence type="ECO:0000256" key="1">
    <source>
        <dbReference type="ARBA" id="ARBA00023015"/>
    </source>
</evidence>
<keyword evidence="3" id="KW-0804">Transcription</keyword>
<comment type="caution">
    <text evidence="6">The sequence shown here is derived from an EMBL/GenBank/DDBJ whole genome shotgun (WGS) entry which is preliminary data.</text>
</comment>
<dbReference type="InterPro" id="IPR009057">
    <property type="entry name" value="Homeodomain-like_sf"/>
</dbReference>
<dbReference type="PROSITE" id="PS50977">
    <property type="entry name" value="HTH_TETR_2"/>
    <property type="match status" value="1"/>
</dbReference>
<evidence type="ECO:0000256" key="4">
    <source>
        <dbReference type="PROSITE-ProRule" id="PRU00335"/>
    </source>
</evidence>
<organism evidence="6 7">
    <name type="scientific">Corynebacterium suicordis DSM 45110</name>
    <dbReference type="NCBI Taxonomy" id="1121369"/>
    <lineage>
        <taxon>Bacteria</taxon>
        <taxon>Bacillati</taxon>
        <taxon>Actinomycetota</taxon>
        <taxon>Actinomycetes</taxon>
        <taxon>Mycobacteriales</taxon>
        <taxon>Corynebacteriaceae</taxon>
        <taxon>Corynebacterium</taxon>
    </lineage>
</organism>
<proteinExistence type="predicted"/>
<sequence>MTSAYVPGIRERKKKETRNRLARAAVELTSLHGLETATIAAISERADVSSRTFHNYFPHRDAAIMHYLEYIVERDIEYLQSLPKGMHPVDVMRSVRENCHEKLFPEQACDHFSELESLFLDIRSSAQVDVQKECFRLLMRYAQALSQYTEGRLSPFNSYMFINASIATIKSAQVLNYFGREESLLEEFGMKVDDPQERALDILREGFPNY</sequence>
<feature type="DNA-binding region" description="H-T-H motif" evidence="4">
    <location>
        <begin position="38"/>
        <end position="57"/>
    </location>
</feature>
<evidence type="ECO:0000259" key="5">
    <source>
        <dbReference type="PROSITE" id="PS50977"/>
    </source>
</evidence>
<evidence type="ECO:0000313" key="7">
    <source>
        <dbReference type="Proteomes" id="UP000635902"/>
    </source>
</evidence>
<dbReference type="SUPFAM" id="SSF46689">
    <property type="entry name" value="Homeodomain-like"/>
    <property type="match status" value="1"/>
</dbReference>
<reference evidence="6 7" key="1">
    <citation type="submission" date="2020-10" db="EMBL/GenBank/DDBJ databases">
        <title>Novel species in genus Corynebacterium.</title>
        <authorList>
            <person name="Zhang G."/>
        </authorList>
    </citation>
    <scope>NUCLEOTIDE SEQUENCE [LARGE SCALE GENOMIC DNA]</scope>
    <source>
        <strain evidence="6 7">DSM 45110</strain>
    </source>
</reference>
<dbReference type="RefSeq" id="WP_194555961.1">
    <property type="nucleotide sequence ID" value="NZ_JADKMY010000001.1"/>
</dbReference>